<sequence>MLEDSADVAEELCTISLFNFFKTRDGRWNRISLNASKNHNFQYCIRSSICGCSPFSFSLHNSPRRG</sequence>
<evidence type="ECO:0000313" key="1">
    <source>
        <dbReference type="EMBL" id="KAI8009828.1"/>
    </source>
</evidence>
<protein>
    <submittedName>
        <fullName evidence="1">Uncharacterized protein</fullName>
    </submittedName>
</protein>
<proteinExistence type="predicted"/>
<dbReference type="Proteomes" id="UP001060215">
    <property type="component" value="Chromosome 5"/>
</dbReference>
<organism evidence="1 2">
    <name type="scientific">Camellia lanceoleosa</name>
    <dbReference type="NCBI Taxonomy" id="1840588"/>
    <lineage>
        <taxon>Eukaryota</taxon>
        <taxon>Viridiplantae</taxon>
        <taxon>Streptophyta</taxon>
        <taxon>Embryophyta</taxon>
        <taxon>Tracheophyta</taxon>
        <taxon>Spermatophyta</taxon>
        <taxon>Magnoliopsida</taxon>
        <taxon>eudicotyledons</taxon>
        <taxon>Gunneridae</taxon>
        <taxon>Pentapetalae</taxon>
        <taxon>asterids</taxon>
        <taxon>Ericales</taxon>
        <taxon>Theaceae</taxon>
        <taxon>Camellia</taxon>
    </lineage>
</organism>
<evidence type="ECO:0000313" key="2">
    <source>
        <dbReference type="Proteomes" id="UP001060215"/>
    </source>
</evidence>
<reference evidence="1 2" key="1">
    <citation type="journal article" date="2022" name="Plant J.">
        <title>Chromosome-level genome of Camellia lanceoleosa provides a valuable resource for understanding genome evolution and self-incompatibility.</title>
        <authorList>
            <person name="Gong W."/>
            <person name="Xiao S."/>
            <person name="Wang L."/>
            <person name="Liao Z."/>
            <person name="Chang Y."/>
            <person name="Mo W."/>
            <person name="Hu G."/>
            <person name="Li W."/>
            <person name="Zhao G."/>
            <person name="Zhu H."/>
            <person name="Hu X."/>
            <person name="Ji K."/>
            <person name="Xiang X."/>
            <person name="Song Q."/>
            <person name="Yuan D."/>
            <person name="Jin S."/>
            <person name="Zhang L."/>
        </authorList>
    </citation>
    <scope>NUCLEOTIDE SEQUENCE [LARGE SCALE GENOMIC DNA]</scope>
    <source>
        <strain evidence="1">SQ_2022a</strain>
    </source>
</reference>
<dbReference type="EMBL" id="CM045762">
    <property type="protein sequence ID" value="KAI8009828.1"/>
    <property type="molecule type" value="Genomic_DNA"/>
</dbReference>
<accession>A0ACC0H8G0</accession>
<gene>
    <name evidence="1" type="ORF">LOK49_LG06G03501</name>
</gene>
<comment type="caution">
    <text evidence="1">The sequence shown here is derived from an EMBL/GenBank/DDBJ whole genome shotgun (WGS) entry which is preliminary data.</text>
</comment>
<keyword evidence="2" id="KW-1185">Reference proteome</keyword>
<name>A0ACC0H8G0_9ERIC</name>